<accession>A0AAJ5TCM8</accession>
<feature type="region of interest" description="Disordered" evidence="1">
    <location>
        <begin position="508"/>
        <end position="534"/>
    </location>
</feature>
<dbReference type="NCBIfam" id="NF038058">
    <property type="entry name" value="adhes_P110_Nter"/>
    <property type="match status" value="1"/>
</dbReference>
<evidence type="ECO:0000256" key="1">
    <source>
        <dbReference type="SAM" id="MobiDB-lite"/>
    </source>
</evidence>
<dbReference type="AlphaFoldDB" id="A0AAJ5TCM8"/>
<dbReference type="EMBL" id="LR214971">
    <property type="protein sequence ID" value="VEU61539.1"/>
    <property type="molecule type" value="Genomic_DNA"/>
</dbReference>
<evidence type="ECO:0000313" key="3">
    <source>
        <dbReference type="EMBL" id="VEU61539.1"/>
    </source>
</evidence>
<keyword evidence="2" id="KW-0732">Signal</keyword>
<organism evidence="3 4">
    <name type="scientific">Mesomycoplasma dispar</name>
    <dbReference type="NCBI Taxonomy" id="86660"/>
    <lineage>
        <taxon>Bacteria</taxon>
        <taxon>Bacillati</taxon>
        <taxon>Mycoplasmatota</taxon>
        <taxon>Mycoplasmoidales</taxon>
        <taxon>Metamycoplasmataceae</taxon>
        <taxon>Mesomycoplasma</taxon>
    </lineage>
</organism>
<feature type="signal peptide" evidence="2">
    <location>
        <begin position="1"/>
        <end position="23"/>
    </location>
</feature>
<feature type="chain" id="PRO_5042517094" evidence="2">
    <location>
        <begin position="24"/>
        <end position="956"/>
    </location>
</feature>
<proteinExistence type="predicted"/>
<dbReference type="Proteomes" id="UP000289629">
    <property type="component" value="Chromosome"/>
</dbReference>
<sequence length="956" mass="109651">MKKIKLKYIIFSILAVSATVSVATSIPYALIAQTENFNSQLKIFTKDVSSAKSLASTTQFDSAEFDKLVANLKPKEKFAKRLNAYDALNLHFDSVYNFDLNDAVDFSELSKKYPDLLFKLVLPESKSAIEIKQNVLKNLGINVSNAAKSINYTTKFDLDFSKQEKSFQFSPENFSASISLSKLKFLEGKTATETAILFYNSFRKNFNETNDATKALYKTFSEFGGISFSLNSEPIFALPSNFEIKPQLEVEKLVFSKVSDEKNELVLNMVLFNKLTQKETRFLLKFVDLPKANQKYGAKFLEIFKKNYQFSNEISKHLAKNNSTVYELFSKHSELNGLNLSEFDTWFKTKQTTITSFLDEIKHLVADFSPTKTSFTVKKPEKSVENKNLVTIELKIDGNLKNQELPLGLKLGENNQYSYTFEFNFDATESIYSGYFKNAIENFDAKTAENLDDLKFEVKKNLPVTIFASTIDDKIKHLLNRPLNPKNITKEIAPLFTFFNYFADKNETEQTEENDKQNSSKSPESPEKSVPVLQNTQSVPVSTTLFQDESSVINSIPKPSSTENAGDYLRKLFKNLEKANFPKNTTVYLSTSYKDKYTLEIKIKTGELKEEKLEIKIDKVSKNNEAYEALAKNANVHLFLDWRTNVETKVDENNKKPVLSSISAVNDANLKFEVDSSYETKSNEVPVLDVENQGIYLAEKGIVLEKPKDSKVAKNLKLNKDTTLFYAFKPTKLPRNLQTRYFLLRSRSTKNKEFSLIIEPDNLNQKYNRIGVDFIDYDKTSTLSQDKIELKWWKKEGTQLTYNGDLKLQKEQKPDKSETVDISKKSKSIIDENYDFLNDADSTIILVVNVKEGEENKPFLEIAFYSSKGKNPLEPKFKWNWELSEKDIEIDLSKDLNLGTIKSKEQLLVDKVYKVLHNMDRNITGITFKAFALFDKSKNDSDYNNILEKFIQEYID</sequence>
<feature type="compositionally biased region" description="Low complexity" evidence="1">
    <location>
        <begin position="519"/>
        <end position="532"/>
    </location>
</feature>
<reference evidence="3 4" key="1">
    <citation type="submission" date="2019-01" db="EMBL/GenBank/DDBJ databases">
        <authorList>
            <consortium name="Pathogen Informatics"/>
        </authorList>
    </citation>
    <scope>NUCLEOTIDE SEQUENCE [LARGE SCALE GENOMIC DNA]</scope>
    <source>
        <strain evidence="3 4">NCTC10125</strain>
    </source>
</reference>
<gene>
    <name evidence="3" type="ORF">NCTC10125_00329</name>
</gene>
<dbReference type="RefSeq" id="WP_044635357.1">
    <property type="nucleotide sequence ID" value="NZ_CP007229.1"/>
</dbReference>
<evidence type="ECO:0000256" key="2">
    <source>
        <dbReference type="SAM" id="SignalP"/>
    </source>
</evidence>
<name>A0AAJ5TCM8_9BACT</name>
<dbReference type="KEGG" id="mds:MDIS_01680"/>
<protein>
    <submittedName>
        <fullName evidence="3">Uncharacterized protein</fullName>
    </submittedName>
</protein>
<feature type="compositionally biased region" description="Basic and acidic residues" evidence="1">
    <location>
        <begin position="508"/>
        <end position="518"/>
    </location>
</feature>
<evidence type="ECO:0000313" key="4">
    <source>
        <dbReference type="Proteomes" id="UP000289629"/>
    </source>
</evidence>